<proteinExistence type="predicted"/>
<keyword evidence="6" id="KW-0201">Cytochrome c-type biogenesis</keyword>
<evidence type="ECO:0000256" key="2">
    <source>
        <dbReference type="ARBA" id="ARBA00022448"/>
    </source>
</evidence>
<name>A0A484H5N4_9ZZZZ</name>
<keyword evidence="8 9" id="KW-0472">Membrane</keyword>
<dbReference type="GO" id="GO:0005886">
    <property type="term" value="C:plasma membrane"/>
    <property type="evidence" value="ECO:0007669"/>
    <property type="project" value="UniProtKB-SubCell"/>
</dbReference>
<accession>A0A484H5N4</accession>
<keyword evidence="5 9" id="KW-0812">Transmembrane</keyword>
<dbReference type="Pfam" id="PF04995">
    <property type="entry name" value="CcmD"/>
    <property type="match status" value="1"/>
</dbReference>
<dbReference type="InterPro" id="IPR007078">
    <property type="entry name" value="Haem_export_protD_CcmD"/>
</dbReference>
<dbReference type="GO" id="GO:0015886">
    <property type="term" value="P:heme transport"/>
    <property type="evidence" value="ECO:0007669"/>
    <property type="project" value="InterPro"/>
</dbReference>
<evidence type="ECO:0000256" key="3">
    <source>
        <dbReference type="ARBA" id="ARBA00022475"/>
    </source>
</evidence>
<dbReference type="AlphaFoldDB" id="A0A484H5N4"/>
<feature type="transmembrane region" description="Helical" evidence="9">
    <location>
        <begin position="12"/>
        <end position="36"/>
    </location>
</feature>
<sequence>MGEFFAMGGYALFIWPSYAIGIGGLIVLAVISVWTLKARETELGALQTIVDHRQNCDVSRHGCQIEDRTHGS</sequence>
<evidence type="ECO:0000256" key="9">
    <source>
        <dbReference type="SAM" id="Phobius"/>
    </source>
</evidence>
<comment type="subcellular location">
    <subcellularLocation>
        <location evidence="1">Cell inner membrane</location>
        <topology evidence="1">Single-pass membrane protein</topology>
    </subcellularLocation>
</comment>
<keyword evidence="3" id="KW-1003">Cell membrane</keyword>
<evidence type="ECO:0000256" key="6">
    <source>
        <dbReference type="ARBA" id="ARBA00022748"/>
    </source>
</evidence>
<organism evidence="10">
    <name type="scientific">invertebrate metagenome</name>
    <dbReference type="NCBI Taxonomy" id="1711999"/>
    <lineage>
        <taxon>unclassified sequences</taxon>
        <taxon>metagenomes</taxon>
        <taxon>organismal metagenomes</taxon>
    </lineage>
</organism>
<protein>
    <recommendedName>
        <fullName evidence="11">Heme exporter protein D</fullName>
    </recommendedName>
</protein>
<dbReference type="NCBIfam" id="TIGR03141">
    <property type="entry name" value="cytochro_ccmD"/>
    <property type="match status" value="1"/>
</dbReference>
<evidence type="ECO:0000313" key="10">
    <source>
        <dbReference type="EMBL" id="VBB68605.1"/>
    </source>
</evidence>
<keyword evidence="7 9" id="KW-1133">Transmembrane helix</keyword>
<keyword evidence="4" id="KW-0997">Cell inner membrane</keyword>
<evidence type="ECO:0000256" key="7">
    <source>
        <dbReference type="ARBA" id="ARBA00022989"/>
    </source>
</evidence>
<dbReference type="EMBL" id="LR026963">
    <property type="protein sequence ID" value="VBB68605.1"/>
    <property type="molecule type" value="Genomic_DNA"/>
</dbReference>
<reference evidence="10" key="1">
    <citation type="submission" date="2018-10" db="EMBL/GenBank/DDBJ databases">
        <authorList>
            <person name="Gruber-Vodicka H."/>
            <person name="Jaeckle O."/>
        </authorList>
    </citation>
    <scope>NUCLEOTIDE SEQUENCE</scope>
</reference>
<evidence type="ECO:0000256" key="5">
    <source>
        <dbReference type="ARBA" id="ARBA00022692"/>
    </source>
</evidence>
<evidence type="ECO:0008006" key="11">
    <source>
        <dbReference type="Google" id="ProtNLM"/>
    </source>
</evidence>
<evidence type="ECO:0000256" key="8">
    <source>
        <dbReference type="ARBA" id="ARBA00023136"/>
    </source>
</evidence>
<gene>
    <name evidence="10" type="ORF">RIEGSTA812A_PEG_78</name>
</gene>
<evidence type="ECO:0000256" key="4">
    <source>
        <dbReference type="ARBA" id="ARBA00022519"/>
    </source>
</evidence>
<keyword evidence="2" id="KW-0813">Transport</keyword>
<dbReference type="GO" id="GO:0017004">
    <property type="term" value="P:cytochrome complex assembly"/>
    <property type="evidence" value="ECO:0007669"/>
    <property type="project" value="UniProtKB-KW"/>
</dbReference>
<evidence type="ECO:0000256" key="1">
    <source>
        <dbReference type="ARBA" id="ARBA00004377"/>
    </source>
</evidence>